<evidence type="ECO:0000256" key="2">
    <source>
        <dbReference type="SAM" id="MobiDB-lite"/>
    </source>
</evidence>
<accession>A0A381RAS7</accession>
<sequence>MVKEETTEAEVLEEGQAEAENEAPVEELDEAPAGVQDLGGDDPNTGKANKPDAGTSQTPSRKADKRNPEKKQPTQGNSVKPAHEEKEVKSNTKNGMIAQVYEMLKGMNKDEISEKFGLIQDLVDLDIKELNNEADAEAAEEDVVAEAQEKILYSRKDLTADDIELDSKEDIEAISGKEELSDEFKAKAKDIYETAVKAKVVDEVNKRVEKIEEEYLNEIEDSTKKFQGEMVEKVDNYLNYVVTEWMEDNNLAVERGIKSELTDDFMTGLRNLFKEHYIDVPEEKVDIVDDLFDKVEELESKLNEEIDKNVSLKKDLAEATKEGILSDVCEDLADTQKEKISSLAEGVEFENEDQFKAKLAMLKESYFPQKEVVKSEDDVTETTLSTEELSEEIEGVQAEKRDAQMQAYLNMLDTKSK</sequence>
<protein>
    <recommendedName>
        <fullName evidence="4">Prohead core protein</fullName>
    </recommendedName>
</protein>
<evidence type="ECO:0000313" key="3">
    <source>
        <dbReference type="EMBL" id="SUZ88740.1"/>
    </source>
</evidence>
<feature type="compositionally biased region" description="Acidic residues" evidence="2">
    <location>
        <begin position="7"/>
        <end position="30"/>
    </location>
</feature>
<feature type="coiled-coil region" evidence="1">
    <location>
        <begin position="288"/>
        <end position="322"/>
    </location>
</feature>
<dbReference type="AlphaFoldDB" id="A0A381RAS7"/>
<reference evidence="3" key="1">
    <citation type="submission" date="2018-05" db="EMBL/GenBank/DDBJ databases">
        <authorList>
            <person name="Lanie J.A."/>
            <person name="Ng W.-L."/>
            <person name="Kazmierczak K.M."/>
            <person name="Andrzejewski T.M."/>
            <person name="Davidsen T.M."/>
            <person name="Wayne K.J."/>
            <person name="Tettelin H."/>
            <person name="Glass J.I."/>
            <person name="Rusch D."/>
            <person name="Podicherti R."/>
            <person name="Tsui H.-C.T."/>
            <person name="Winkler M.E."/>
        </authorList>
    </citation>
    <scope>NUCLEOTIDE SEQUENCE</scope>
</reference>
<feature type="compositionally biased region" description="Basic and acidic residues" evidence="2">
    <location>
        <begin position="61"/>
        <end position="72"/>
    </location>
</feature>
<name>A0A381RAS7_9ZZZZ</name>
<feature type="compositionally biased region" description="Basic and acidic residues" evidence="2">
    <location>
        <begin position="81"/>
        <end position="90"/>
    </location>
</feature>
<dbReference type="InterPro" id="IPR057966">
    <property type="entry name" value="T4_SCAF"/>
</dbReference>
<evidence type="ECO:0008006" key="4">
    <source>
        <dbReference type="Google" id="ProtNLM"/>
    </source>
</evidence>
<organism evidence="3">
    <name type="scientific">marine metagenome</name>
    <dbReference type="NCBI Taxonomy" id="408172"/>
    <lineage>
        <taxon>unclassified sequences</taxon>
        <taxon>metagenomes</taxon>
        <taxon>ecological metagenomes</taxon>
    </lineage>
</organism>
<proteinExistence type="predicted"/>
<keyword evidence="1" id="KW-0175">Coiled coil</keyword>
<dbReference type="EMBL" id="UINC01001785">
    <property type="protein sequence ID" value="SUZ88740.1"/>
    <property type="molecule type" value="Genomic_DNA"/>
</dbReference>
<gene>
    <name evidence="3" type="ORF">METZ01_LOCUS41594</name>
</gene>
<dbReference type="Pfam" id="PF25623">
    <property type="entry name" value="T4_CASP"/>
    <property type="match status" value="1"/>
</dbReference>
<feature type="region of interest" description="Disordered" evidence="2">
    <location>
        <begin position="1"/>
        <end position="95"/>
    </location>
</feature>
<evidence type="ECO:0000256" key="1">
    <source>
        <dbReference type="SAM" id="Coils"/>
    </source>
</evidence>